<dbReference type="EMBL" id="KV921361">
    <property type="protein sequence ID" value="ORE17230.1"/>
    <property type="molecule type" value="Genomic_DNA"/>
</dbReference>
<dbReference type="AlphaFoldDB" id="A0A1X0RYX8"/>
<evidence type="ECO:0000313" key="2">
    <source>
        <dbReference type="Proteomes" id="UP000242381"/>
    </source>
</evidence>
<dbReference type="VEuPathDB" id="FungiDB:BCV72DRAFT_252630"/>
<dbReference type="Proteomes" id="UP000242381">
    <property type="component" value="Unassembled WGS sequence"/>
</dbReference>
<evidence type="ECO:0000313" key="1">
    <source>
        <dbReference type="EMBL" id="ORE17230.1"/>
    </source>
</evidence>
<name>A0A1X0RYX8_RHIZD</name>
<protein>
    <submittedName>
        <fullName evidence="1">Uncharacterized protein</fullName>
    </submittedName>
</protein>
<gene>
    <name evidence="1" type="ORF">BCV71DRAFT_270032</name>
</gene>
<reference evidence="1 2" key="1">
    <citation type="journal article" date="2016" name="Proc. Natl. Acad. Sci. U.S.A.">
        <title>Lipid metabolic changes in an early divergent fungus govern the establishment of a mutualistic symbiosis with endobacteria.</title>
        <authorList>
            <person name="Lastovetsky O.A."/>
            <person name="Gaspar M.L."/>
            <person name="Mondo S.J."/>
            <person name="LaButti K.M."/>
            <person name="Sandor L."/>
            <person name="Grigoriev I.V."/>
            <person name="Henry S.A."/>
            <person name="Pawlowska T.E."/>
        </authorList>
    </citation>
    <scope>NUCLEOTIDE SEQUENCE [LARGE SCALE GENOMIC DNA]</scope>
    <source>
        <strain evidence="1 2">ATCC 11559</strain>
    </source>
</reference>
<organism evidence="1 2">
    <name type="scientific">Rhizopus microsporus</name>
    <dbReference type="NCBI Taxonomy" id="58291"/>
    <lineage>
        <taxon>Eukaryota</taxon>
        <taxon>Fungi</taxon>
        <taxon>Fungi incertae sedis</taxon>
        <taxon>Mucoromycota</taxon>
        <taxon>Mucoromycotina</taxon>
        <taxon>Mucoromycetes</taxon>
        <taxon>Mucorales</taxon>
        <taxon>Mucorineae</taxon>
        <taxon>Rhizopodaceae</taxon>
        <taxon>Rhizopus</taxon>
    </lineage>
</organism>
<accession>A0A1X0RYX8</accession>
<sequence>MKKVVIRCHRINKRLQEDGLDENKYGNRLDEMMMRCDNQDEKVTVKVISSLQYTTQSLGWHNEWYQIRRQAMIPDFTLYSDPLTVTNFELFVVEVKKSGSFSNGHLETDIVKLGKEMQLALDKFIEKKVKSPKVVALLVECNKVATAFKMDLLYNEQYRMIELNSFFVVRNIINGSMLVPGIIEKVYQLQVKYNINPTIIYAKGEILTI</sequence>
<proteinExistence type="predicted"/>